<evidence type="ECO:0000256" key="1">
    <source>
        <dbReference type="SAM" id="MobiDB-lite"/>
    </source>
</evidence>
<dbReference type="EMBL" id="BSYO01000017">
    <property type="protein sequence ID" value="GMH16709.1"/>
    <property type="molecule type" value="Genomic_DNA"/>
</dbReference>
<accession>A0AAD3XU46</accession>
<dbReference type="AlphaFoldDB" id="A0AAD3XU46"/>
<comment type="caution">
    <text evidence="2">The sequence shown here is derived from an EMBL/GenBank/DDBJ whole genome shotgun (WGS) entry which is preliminary data.</text>
</comment>
<protein>
    <submittedName>
        <fullName evidence="2">Uncharacterized protein</fullName>
    </submittedName>
</protein>
<feature type="region of interest" description="Disordered" evidence="1">
    <location>
        <begin position="115"/>
        <end position="134"/>
    </location>
</feature>
<keyword evidence="3" id="KW-1185">Reference proteome</keyword>
<evidence type="ECO:0000313" key="3">
    <source>
        <dbReference type="Proteomes" id="UP001279734"/>
    </source>
</evidence>
<reference evidence="2" key="1">
    <citation type="submission" date="2023-05" db="EMBL/GenBank/DDBJ databases">
        <title>Nepenthes gracilis genome sequencing.</title>
        <authorList>
            <person name="Fukushima K."/>
        </authorList>
    </citation>
    <scope>NUCLEOTIDE SEQUENCE</scope>
    <source>
        <strain evidence="2">SING2019-196</strain>
    </source>
</reference>
<dbReference type="Proteomes" id="UP001279734">
    <property type="component" value="Unassembled WGS sequence"/>
</dbReference>
<name>A0AAD3XU46_NEPGR</name>
<feature type="region of interest" description="Disordered" evidence="1">
    <location>
        <begin position="50"/>
        <end position="81"/>
    </location>
</feature>
<feature type="compositionally biased region" description="Low complexity" evidence="1">
    <location>
        <begin position="54"/>
        <end position="71"/>
    </location>
</feature>
<sequence length="134" mass="14403">MSQCPTPSAKFTGRGLGLHRRFPRPPMRRARVQGESRRGAPPVVRRLKRSVIEPPSDALPKAPAAARPANPGRDPCRETGAHDFGVVGEEMAFIDVGPRGMFLIFGRSFIRGGGRSSCGARCEAQAPESSGRPL</sequence>
<proteinExistence type="predicted"/>
<evidence type="ECO:0000313" key="2">
    <source>
        <dbReference type="EMBL" id="GMH16709.1"/>
    </source>
</evidence>
<gene>
    <name evidence="2" type="ORF">Nepgr_018550</name>
</gene>
<organism evidence="2 3">
    <name type="scientific">Nepenthes gracilis</name>
    <name type="common">Slender pitcher plant</name>
    <dbReference type="NCBI Taxonomy" id="150966"/>
    <lineage>
        <taxon>Eukaryota</taxon>
        <taxon>Viridiplantae</taxon>
        <taxon>Streptophyta</taxon>
        <taxon>Embryophyta</taxon>
        <taxon>Tracheophyta</taxon>
        <taxon>Spermatophyta</taxon>
        <taxon>Magnoliopsida</taxon>
        <taxon>eudicotyledons</taxon>
        <taxon>Gunneridae</taxon>
        <taxon>Pentapetalae</taxon>
        <taxon>Caryophyllales</taxon>
        <taxon>Nepenthaceae</taxon>
        <taxon>Nepenthes</taxon>
    </lineage>
</organism>
<feature type="region of interest" description="Disordered" evidence="1">
    <location>
        <begin position="1"/>
        <end position="22"/>
    </location>
</feature>